<dbReference type="OrthoDB" id="54272at2"/>
<dbReference type="EMBL" id="VIWT01000001">
    <property type="protein sequence ID" value="TWF96746.1"/>
    <property type="molecule type" value="Genomic_DNA"/>
</dbReference>
<dbReference type="PANTHER" id="PTHR46696">
    <property type="entry name" value="P450, PUTATIVE (EUROFUNG)-RELATED"/>
    <property type="match status" value="1"/>
</dbReference>
<dbReference type="GO" id="GO:0005506">
    <property type="term" value="F:iron ion binding"/>
    <property type="evidence" value="ECO:0007669"/>
    <property type="project" value="InterPro"/>
</dbReference>
<keyword evidence="2" id="KW-0560">Oxidoreductase</keyword>
<dbReference type="Pfam" id="PF00067">
    <property type="entry name" value="p450"/>
    <property type="match status" value="1"/>
</dbReference>
<dbReference type="Proteomes" id="UP000317940">
    <property type="component" value="Unassembled WGS sequence"/>
</dbReference>
<comment type="caution">
    <text evidence="2">The sequence shown here is derived from an EMBL/GenBank/DDBJ whole genome shotgun (WGS) entry which is preliminary data.</text>
</comment>
<dbReference type="GO" id="GO:0020037">
    <property type="term" value="F:heme binding"/>
    <property type="evidence" value="ECO:0007669"/>
    <property type="project" value="InterPro"/>
</dbReference>
<dbReference type="RefSeq" id="WP_145903057.1">
    <property type="nucleotide sequence ID" value="NZ_BAAAMZ010000004.1"/>
</dbReference>
<organism evidence="2 3">
    <name type="scientific">Kitasatospora viridis</name>
    <dbReference type="NCBI Taxonomy" id="281105"/>
    <lineage>
        <taxon>Bacteria</taxon>
        <taxon>Bacillati</taxon>
        <taxon>Actinomycetota</taxon>
        <taxon>Actinomycetes</taxon>
        <taxon>Kitasatosporales</taxon>
        <taxon>Streptomycetaceae</taxon>
        <taxon>Kitasatospora</taxon>
    </lineage>
</organism>
<dbReference type="GO" id="GO:0016705">
    <property type="term" value="F:oxidoreductase activity, acting on paired donors, with incorporation or reduction of molecular oxygen"/>
    <property type="evidence" value="ECO:0007669"/>
    <property type="project" value="InterPro"/>
</dbReference>
<keyword evidence="2" id="KW-0503">Monooxygenase</keyword>
<evidence type="ECO:0000313" key="3">
    <source>
        <dbReference type="Proteomes" id="UP000317940"/>
    </source>
</evidence>
<sequence>MAASDDLFDPRSAEFIADPYPTYRRLRAQDGPHWFEPLDSWLVSTYADCQAVLRDTAAFRSPPNLTGIQALDPPQSLPYRSLIRSGLRAAQSPEFEADLVRAGAQLLRAARAGGPFDLVRDFVTPFCLAAVSRLVAVPVPDGGVFEEYTTAHQRAMDSQVVDPAEREAVAARAARSRARIAELIDRWSAGGAPGILTHLQQGGGALGITAKAERATVYFVVFSTYGTGTAALGNGLAALLRRPGGLKELRALGPAGWDRATDELLRYDPPVQVLARTCTADTELGGRTIRQGQGVLALAGSANHDPEQFADPEEVVLTREHNPHFGLGWGAHVCLGAPLTQLMFRAAFRALLDEAPGLALVGEPVRRPISTSRAFEAIPVDC</sequence>
<comment type="similarity">
    <text evidence="1">Belongs to the cytochrome P450 family.</text>
</comment>
<evidence type="ECO:0000313" key="2">
    <source>
        <dbReference type="EMBL" id="TWF96746.1"/>
    </source>
</evidence>
<dbReference type="InterPro" id="IPR036396">
    <property type="entry name" value="Cyt_P450_sf"/>
</dbReference>
<dbReference type="InterPro" id="IPR002397">
    <property type="entry name" value="Cyt_P450_B"/>
</dbReference>
<dbReference type="Gene3D" id="1.10.630.10">
    <property type="entry name" value="Cytochrome P450"/>
    <property type="match status" value="1"/>
</dbReference>
<dbReference type="PANTHER" id="PTHR46696:SF1">
    <property type="entry name" value="CYTOCHROME P450 YJIB-RELATED"/>
    <property type="match status" value="1"/>
</dbReference>
<name>A0A561UBM0_9ACTN</name>
<dbReference type="GO" id="GO:0004497">
    <property type="term" value="F:monooxygenase activity"/>
    <property type="evidence" value="ECO:0007669"/>
    <property type="project" value="UniProtKB-KW"/>
</dbReference>
<accession>A0A561UBM0</accession>
<reference evidence="2 3" key="1">
    <citation type="submission" date="2019-06" db="EMBL/GenBank/DDBJ databases">
        <title>Sequencing the genomes of 1000 actinobacteria strains.</title>
        <authorList>
            <person name="Klenk H.-P."/>
        </authorList>
    </citation>
    <scope>NUCLEOTIDE SEQUENCE [LARGE SCALE GENOMIC DNA]</scope>
    <source>
        <strain evidence="2 3">DSM 44826</strain>
    </source>
</reference>
<dbReference type="SUPFAM" id="SSF48264">
    <property type="entry name" value="Cytochrome P450"/>
    <property type="match status" value="1"/>
</dbReference>
<keyword evidence="3" id="KW-1185">Reference proteome</keyword>
<gene>
    <name evidence="2" type="ORF">FHX73_11518</name>
</gene>
<dbReference type="AlphaFoldDB" id="A0A561UBM0"/>
<protein>
    <submittedName>
        <fullName evidence="2">Unspecific monooxygenase</fullName>
    </submittedName>
</protein>
<dbReference type="InterPro" id="IPR001128">
    <property type="entry name" value="Cyt_P450"/>
</dbReference>
<evidence type="ECO:0000256" key="1">
    <source>
        <dbReference type="ARBA" id="ARBA00010617"/>
    </source>
</evidence>
<dbReference type="PRINTS" id="PR00359">
    <property type="entry name" value="BP450"/>
</dbReference>
<proteinExistence type="inferred from homology"/>